<evidence type="ECO:0000313" key="2">
    <source>
        <dbReference type="EMBL" id="CAJ1385776.1"/>
    </source>
</evidence>
<keyword evidence="3" id="KW-1185">Reference proteome</keyword>
<organism evidence="2 3">
    <name type="scientific">Effrenium voratum</name>
    <dbReference type="NCBI Taxonomy" id="2562239"/>
    <lineage>
        <taxon>Eukaryota</taxon>
        <taxon>Sar</taxon>
        <taxon>Alveolata</taxon>
        <taxon>Dinophyceae</taxon>
        <taxon>Suessiales</taxon>
        <taxon>Symbiodiniaceae</taxon>
        <taxon>Effrenium</taxon>
    </lineage>
</organism>
<dbReference type="EMBL" id="CAUJNA010001280">
    <property type="protein sequence ID" value="CAJ1385776.1"/>
    <property type="molecule type" value="Genomic_DNA"/>
</dbReference>
<feature type="region of interest" description="Disordered" evidence="1">
    <location>
        <begin position="87"/>
        <end position="168"/>
    </location>
</feature>
<dbReference type="AlphaFoldDB" id="A0AA36IDP0"/>
<evidence type="ECO:0000256" key="1">
    <source>
        <dbReference type="SAM" id="MobiDB-lite"/>
    </source>
</evidence>
<gene>
    <name evidence="2" type="ORF">EVOR1521_LOCUS12313</name>
</gene>
<evidence type="ECO:0000313" key="3">
    <source>
        <dbReference type="Proteomes" id="UP001178507"/>
    </source>
</evidence>
<comment type="caution">
    <text evidence="2">The sequence shown here is derived from an EMBL/GenBank/DDBJ whole genome shotgun (WGS) entry which is preliminary data.</text>
</comment>
<accession>A0AA36IDP0</accession>
<protein>
    <submittedName>
        <fullName evidence="2">Uncharacterized protein</fullName>
    </submittedName>
</protein>
<dbReference type="Proteomes" id="UP001178507">
    <property type="component" value="Unassembled WGS sequence"/>
</dbReference>
<sequence>MVVANLKKEVLRTLKIVQVCILRIVTFELLREQAAKALRKGKGKKAEVPQEGVTYLASDITSLAKVIQHFRFDQTFTKGVHELIVSFRKQKAEKPKPAKGAAPPRKRPADSGPEPAEPPPGAGGEETQAAENGDADQASPKEDLQAAEGTDADAGEGQPSKKKPRIVS</sequence>
<proteinExistence type="predicted"/>
<reference evidence="2" key="1">
    <citation type="submission" date="2023-08" db="EMBL/GenBank/DDBJ databases">
        <authorList>
            <person name="Chen Y."/>
            <person name="Shah S."/>
            <person name="Dougan E. K."/>
            <person name="Thang M."/>
            <person name="Chan C."/>
        </authorList>
    </citation>
    <scope>NUCLEOTIDE SEQUENCE</scope>
</reference>
<name>A0AA36IDP0_9DINO</name>